<name>A0ABS3J4Z8_9HYPH</name>
<dbReference type="InterPro" id="IPR038142">
    <property type="entry name" value="Cytochrome_P460_sp"/>
</dbReference>
<proteinExistence type="predicted"/>
<evidence type="ECO:0000313" key="3">
    <source>
        <dbReference type="EMBL" id="MBO0904759.1"/>
    </source>
</evidence>
<dbReference type="Gene3D" id="1.10.1130.10">
    <property type="entry name" value="Flavocytochrome C3, Chain A"/>
    <property type="match status" value="1"/>
</dbReference>
<evidence type="ECO:0000313" key="4">
    <source>
        <dbReference type="Proteomes" id="UP000664288"/>
    </source>
</evidence>
<dbReference type="PANTHER" id="PTHR35038:SF8">
    <property type="entry name" value="C-TYPE POLYHEME CYTOCHROME OMCC"/>
    <property type="match status" value="1"/>
</dbReference>
<evidence type="ECO:0000256" key="2">
    <source>
        <dbReference type="SAM" id="SignalP"/>
    </source>
</evidence>
<dbReference type="Gene3D" id="3.50.70.20">
    <property type="entry name" value="Cytochrome P460"/>
    <property type="match status" value="1"/>
</dbReference>
<evidence type="ECO:0008006" key="5">
    <source>
        <dbReference type="Google" id="ProtNLM"/>
    </source>
</evidence>
<feature type="signal peptide" evidence="2">
    <location>
        <begin position="1"/>
        <end position="24"/>
    </location>
</feature>
<comment type="caution">
    <text evidence="3">The sequence shown here is derived from an EMBL/GenBank/DDBJ whole genome shotgun (WGS) entry which is preliminary data.</text>
</comment>
<dbReference type="EMBL" id="JAFMPY010000014">
    <property type="protein sequence ID" value="MBO0904759.1"/>
    <property type="molecule type" value="Genomic_DNA"/>
</dbReference>
<keyword evidence="1 2" id="KW-0732">Signal</keyword>
<keyword evidence="4" id="KW-1185">Reference proteome</keyword>
<reference evidence="3 4" key="1">
    <citation type="submission" date="2021-03" db="EMBL/GenBank/DDBJ databases">
        <title>Whole genome sequence of Jiella sp. MQZ13P-4.</title>
        <authorList>
            <person name="Tuo L."/>
        </authorList>
    </citation>
    <scope>NUCLEOTIDE SEQUENCE [LARGE SCALE GENOMIC DNA]</scope>
    <source>
        <strain evidence="3 4">MQZ13P-4</strain>
    </source>
</reference>
<gene>
    <name evidence="3" type="ORF">J1C47_14020</name>
</gene>
<dbReference type="Proteomes" id="UP000664288">
    <property type="component" value="Unassembled WGS sequence"/>
</dbReference>
<protein>
    <recommendedName>
        <fullName evidence="5">Cytochrome P460 domain-containing protein</fullName>
    </recommendedName>
</protein>
<accession>A0ABS3J4Z8</accession>
<sequence>MGGNLLRVLVAAAAVLGLATSASATCDALQDAPQLPKDLSLCHKLEPVVENPAALPLNDYEAALNDYFSNFCHRDTAAGWKRDKFVRDTGPYVASLVNGAWIGADRGTHAPVVIWYSPKFFEWLKKARPADAAQRPAEEPPVPDGAMIVKEMYPAPAALCAGEDPLMLKPTSGAAFMVRATAASHDGWYWGWYGWSDDPKANIDWPPRPSNGLPYQGFGQYCLNCHASAAGNSTFSSLSNIAGEAGRPITFLSQDFALDLAPRSHHEAVTELPAAVDAPKPSAKALNPDVAALYDYVFAALPEDVAALQMPSASYDNVWVEEHRKTTEKSQYLTSDQCVGCHDAGGTGLQFDMTKPAPLDPVHNPDGSKLINMSPYGTWRTSPMGLAGRDPIFFSQLASETQTFHPDVSREVQTICLGCHGIQGQRQFQLDGATTQEACPQFERSMLDAVPYPPGNPTAKHASFGALARDGISCTACHHAIFKDADVAKARSDPANRCIVARQDQLNPQSLAEGFARTFTGSYFVGAADELKGPFENPRQTPMKNALGITPLHDETFLKSDLCGSCHTVHLPILDDGRLLGFTFEQTTYPEWAFSDYRTGVTANGTLPGGAGPKAASCQGCHMKTHDEAGAPIVSKIAGIQEHSNFPEVENGLGPDAIDLDRRVEFALHTLVGLNVFLIEMADQFPDFLGIAVQDPMLVAKGIDNIVTTRAKMLENASKLSASIAVTQVSQTAGRLAATVRVDSHVGHKFPSGVGFRRAFVEFRALDAEGRALWTSGGTNAAGVIVDGDGQPIEGELWWEPDCSAPIAPLSRLHQPHYQTITAEDEAQIYQELVSTPAPSGAPRCGHASEAKGELTTSFLSICSPVKDNRILPSGYLPFDERVKIANALGSKGDALAADTGAFAVGDDPDYASGGGDTIRYEIDLQALERPVASVEARLFYQAIPPFYLQDRFCTAKGTDRDRLAYLTSKLDLAGTAAADWKLEMVTSGAVPVAP</sequence>
<evidence type="ECO:0000256" key="1">
    <source>
        <dbReference type="ARBA" id="ARBA00022729"/>
    </source>
</evidence>
<dbReference type="SUPFAM" id="SSF48695">
    <property type="entry name" value="Multiheme cytochromes"/>
    <property type="match status" value="2"/>
</dbReference>
<dbReference type="RefSeq" id="WP_207351397.1">
    <property type="nucleotide sequence ID" value="NZ_JAFMPY010000014.1"/>
</dbReference>
<dbReference type="InterPro" id="IPR051829">
    <property type="entry name" value="Multiheme_Cytochr_ET"/>
</dbReference>
<feature type="chain" id="PRO_5045952941" description="Cytochrome P460 domain-containing protein" evidence="2">
    <location>
        <begin position="25"/>
        <end position="995"/>
    </location>
</feature>
<dbReference type="PANTHER" id="PTHR35038">
    <property type="entry name" value="DISSIMILATORY SULFITE REDUCTASE SIRA"/>
    <property type="match status" value="1"/>
</dbReference>
<organism evidence="3 4">
    <name type="scientific">Jiella sonneratiae</name>
    <dbReference type="NCBI Taxonomy" id="2816856"/>
    <lineage>
        <taxon>Bacteria</taxon>
        <taxon>Pseudomonadati</taxon>
        <taxon>Pseudomonadota</taxon>
        <taxon>Alphaproteobacteria</taxon>
        <taxon>Hyphomicrobiales</taxon>
        <taxon>Aurantimonadaceae</taxon>
        <taxon>Jiella</taxon>
    </lineage>
</organism>
<dbReference type="InterPro" id="IPR036280">
    <property type="entry name" value="Multihaem_cyt_sf"/>
</dbReference>